<dbReference type="FunFam" id="3.40.50.720:FF:000084">
    <property type="entry name" value="Short-chain dehydrogenase reductase"/>
    <property type="match status" value="1"/>
</dbReference>
<dbReference type="Pfam" id="PF13561">
    <property type="entry name" value="adh_short_C2"/>
    <property type="match status" value="1"/>
</dbReference>
<dbReference type="EMBL" id="JABBGG010000002">
    <property type="protein sequence ID" value="NML60679.1"/>
    <property type="molecule type" value="Genomic_DNA"/>
</dbReference>
<evidence type="ECO:0000256" key="1">
    <source>
        <dbReference type="ARBA" id="ARBA00006484"/>
    </source>
</evidence>
<dbReference type="Gene3D" id="3.40.50.720">
    <property type="entry name" value="NAD(P)-binding Rossmann-like Domain"/>
    <property type="match status" value="1"/>
</dbReference>
<proteinExistence type="inferred from homology"/>
<dbReference type="InterPro" id="IPR036291">
    <property type="entry name" value="NAD(P)-bd_dom_sf"/>
</dbReference>
<organism evidence="3 4">
    <name type="scientific">Massilia polaris</name>
    <dbReference type="NCBI Taxonomy" id="2728846"/>
    <lineage>
        <taxon>Bacteria</taxon>
        <taxon>Pseudomonadati</taxon>
        <taxon>Pseudomonadota</taxon>
        <taxon>Betaproteobacteria</taxon>
        <taxon>Burkholderiales</taxon>
        <taxon>Oxalobacteraceae</taxon>
        <taxon>Telluria group</taxon>
        <taxon>Massilia</taxon>
    </lineage>
</organism>
<reference evidence="3 4" key="1">
    <citation type="submission" date="2020-04" db="EMBL/GenBank/DDBJ databases">
        <title>Massilia sp. RP-1-19 isolated from soil.</title>
        <authorList>
            <person name="Dahal R.H."/>
        </authorList>
    </citation>
    <scope>NUCLEOTIDE SEQUENCE [LARGE SCALE GENOMIC DNA]</scope>
    <source>
        <strain evidence="3 4">RP-1-19</strain>
    </source>
</reference>
<dbReference type="PRINTS" id="PR00080">
    <property type="entry name" value="SDRFAMILY"/>
</dbReference>
<dbReference type="SUPFAM" id="SSF51735">
    <property type="entry name" value="NAD(P)-binding Rossmann-fold domains"/>
    <property type="match status" value="1"/>
</dbReference>
<dbReference type="PRINTS" id="PR00081">
    <property type="entry name" value="GDHRDH"/>
</dbReference>
<name>A0A848HKL6_9BURK</name>
<dbReference type="InterPro" id="IPR020904">
    <property type="entry name" value="Sc_DH/Rdtase_CS"/>
</dbReference>
<dbReference type="GO" id="GO:0016614">
    <property type="term" value="F:oxidoreductase activity, acting on CH-OH group of donors"/>
    <property type="evidence" value="ECO:0007669"/>
    <property type="project" value="UniProtKB-ARBA"/>
</dbReference>
<comment type="similarity">
    <text evidence="1">Belongs to the short-chain dehydrogenases/reductases (SDR) family.</text>
</comment>
<dbReference type="InterPro" id="IPR002347">
    <property type="entry name" value="SDR_fam"/>
</dbReference>
<accession>A0A848HKL6</accession>
<keyword evidence="2" id="KW-0560">Oxidoreductase</keyword>
<dbReference type="PROSITE" id="PS00061">
    <property type="entry name" value="ADH_SHORT"/>
    <property type="match status" value="1"/>
</dbReference>
<comment type="caution">
    <text evidence="3">The sequence shown here is derived from an EMBL/GenBank/DDBJ whole genome shotgun (WGS) entry which is preliminary data.</text>
</comment>
<protein>
    <submittedName>
        <fullName evidence="3">SDR family oxidoreductase</fullName>
    </submittedName>
</protein>
<evidence type="ECO:0000313" key="3">
    <source>
        <dbReference type="EMBL" id="NML60679.1"/>
    </source>
</evidence>
<keyword evidence="4" id="KW-1185">Reference proteome</keyword>
<sequence length="260" mass="26693">MTTPLSQVALVTGASRGIGRAASIELARLGCFVIVHFRADQDAADITLAAIKAAGGDGFAVSADLTTDAGVTHLFKGVDDGLRQCGREARIDVLVNNAGVADGGALDSTSPALFDRQFTLNVKAVFLTTQHALARMKAGARIINLSSVLSSRVFETAGGFTAISAYAGAKAAVDAFTRHWAVELGPRGIIVNAVAPGPVDTDMNAAWLRTEEGKAAMIAASPLGRVGTPQDIAGVIGFLASPASKWTTGQVIDASGGYRL</sequence>
<evidence type="ECO:0000256" key="2">
    <source>
        <dbReference type="ARBA" id="ARBA00023002"/>
    </source>
</evidence>
<evidence type="ECO:0000313" key="4">
    <source>
        <dbReference type="Proteomes" id="UP000583752"/>
    </source>
</evidence>
<dbReference type="PANTHER" id="PTHR48107">
    <property type="entry name" value="NADPH-DEPENDENT ALDEHYDE REDUCTASE-LIKE PROTEIN, CHLOROPLASTIC-RELATED"/>
    <property type="match status" value="1"/>
</dbReference>
<dbReference type="PANTHER" id="PTHR48107:SF7">
    <property type="entry name" value="RE15974P"/>
    <property type="match status" value="1"/>
</dbReference>
<dbReference type="AlphaFoldDB" id="A0A848HKL6"/>
<dbReference type="RefSeq" id="WP_169464355.1">
    <property type="nucleotide sequence ID" value="NZ_JABBGG010000002.1"/>
</dbReference>
<dbReference type="Proteomes" id="UP000583752">
    <property type="component" value="Unassembled WGS sequence"/>
</dbReference>
<gene>
    <name evidence="3" type="ORF">HHL21_06170</name>
</gene>